<dbReference type="InterPro" id="IPR012340">
    <property type="entry name" value="NA-bd_OB-fold"/>
</dbReference>
<dbReference type="InterPro" id="IPR027417">
    <property type="entry name" value="P-loop_NTPase"/>
</dbReference>
<dbReference type="GO" id="GO:0008643">
    <property type="term" value="P:carbohydrate transport"/>
    <property type="evidence" value="ECO:0007669"/>
    <property type="project" value="InterPro"/>
</dbReference>
<dbReference type="EMBL" id="DTFR01000034">
    <property type="protein sequence ID" value="HHS37520.1"/>
    <property type="molecule type" value="Genomic_DNA"/>
</dbReference>
<keyword evidence="2" id="KW-0547">Nucleotide-binding</keyword>
<dbReference type="SUPFAM" id="SSF52540">
    <property type="entry name" value="P-loop containing nucleoside triphosphate hydrolases"/>
    <property type="match status" value="1"/>
</dbReference>
<evidence type="ECO:0000256" key="2">
    <source>
        <dbReference type="ARBA" id="ARBA00022741"/>
    </source>
</evidence>
<dbReference type="EMBL" id="DTAB01000294">
    <property type="protein sequence ID" value="HGN85544.1"/>
    <property type="molecule type" value="Genomic_DNA"/>
</dbReference>
<dbReference type="PANTHER" id="PTHR43875:SF1">
    <property type="entry name" value="OSMOPROTECTIVE COMPOUNDS UPTAKE ATP-BINDING PROTEIN GGTA"/>
    <property type="match status" value="1"/>
</dbReference>
<dbReference type="InterPro" id="IPR003439">
    <property type="entry name" value="ABC_transporter-like_ATP-bd"/>
</dbReference>
<dbReference type="AlphaFoldDB" id="A0A7C6E0R8"/>
<proteinExistence type="predicted"/>
<reference evidence="7" key="1">
    <citation type="journal article" date="2020" name="mSystems">
        <title>Genome- and Community-Level Interaction Insights into Carbon Utilization and Element Cycling Functions of Hydrothermarchaeota in Hydrothermal Sediment.</title>
        <authorList>
            <person name="Zhou Z."/>
            <person name="Liu Y."/>
            <person name="Xu W."/>
            <person name="Pan J."/>
            <person name="Luo Z.H."/>
            <person name="Li M."/>
        </authorList>
    </citation>
    <scope>NUCLEOTIDE SEQUENCE [LARGE SCALE GENOMIC DNA]</scope>
    <source>
        <strain evidence="6">SpSt-611</strain>
        <strain evidence="5">SpSt-679</strain>
        <strain evidence="7">SpSt-743</strain>
    </source>
</reference>
<evidence type="ECO:0000313" key="5">
    <source>
        <dbReference type="EMBL" id="HGL50558.1"/>
    </source>
</evidence>
<dbReference type="CDD" id="cd03301">
    <property type="entry name" value="ABC_MalK_N"/>
    <property type="match status" value="1"/>
</dbReference>
<evidence type="ECO:0000259" key="4">
    <source>
        <dbReference type="PROSITE" id="PS50893"/>
    </source>
</evidence>
<dbReference type="PROSITE" id="PS50893">
    <property type="entry name" value="ABC_TRANSPORTER_2"/>
    <property type="match status" value="1"/>
</dbReference>
<comment type="caution">
    <text evidence="7">The sequence shown here is derived from an EMBL/GenBank/DDBJ whole genome shotgun (WGS) entry which is preliminary data.</text>
</comment>
<dbReference type="Pfam" id="PF00005">
    <property type="entry name" value="ABC_tran"/>
    <property type="match status" value="1"/>
</dbReference>
<protein>
    <submittedName>
        <fullName evidence="7">sn-glycerol-3-phosphate ABC transporter ATP-binding protein UgpC</fullName>
    </submittedName>
</protein>
<evidence type="ECO:0000313" key="7">
    <source>
        <dbReference type="EMBL" id="HHS37520.1"/>
    </source>
</evidence>
<dbReference type="InterPro" id="IPR008995">
    <property type="entry name" value="Mo/tungstate-bd_C_term_dom"/>
</dbReference>
<evidence type="ECO:0000313" key="6">
    <source>
        <dbReference type="EMBL" id="HGN85544.1"/>
    </source>
</evidence>
<name>A0A7C6E0R8_9DEIN</name>
<dbReference type="PROSITE" id="PS00211">
    <property type="entry name" value="ABC_TRANSPORTER_1"/>
    <property type="match status" value="1"/>
</dbReference>
<dbReference type="Gene3D" id="3.40.50.300">
    <property type="entry name" value="P-loop containing nucleotide triphosphate hydrolases"/>
    <property type="match status" value="1"/>
</dbReference>
<keyword evidence="1" id="KW-0813">Transport</keyword>
<dbReference type="InterPro" id="IPR040582">
    <property type="entry name" value="OB_MalK-like"/>
</dbReference>
<dbReference type="Pfam" id="PF17912">
    <property type="entry name" value="OB_MalK"/>
    <property type="match status" value="1"/>
</dbReference>
<dbReference type="InterPro" id="IPR003593">
    <property type="entry name" value="AAA+_ATPase"/>
</dbReference>
<dbReference type="Pfam" id="PF03459">
    <property type="entry name" value="TOBE"/>
    <property type="match status" value="1"/>
</dbReference>
<evidence type="ECO:0000256" key="3">
    <source>
        <dbReference type="ARBA" id="ARBA00022840"/>
    </source>
</evidence>
<keyword evidence="3 7" id="KW-0067">ATP-binding</keyword>
<dbReference type="FunFam" id="3.40.50.300:FF:000042">
    <property type="entry name" value="Maltose/maltodextrin ABC transporter, ATP-binding protein"/>
    <property type="match status" value="1"/>
</dbReference>
<dbReference type="Gene3D" id="2.40.50.100">
    <property type="match status" value="1"/>
</dbReference>
<dbReference type="GO" id="GO:0005524">
    <property type="term" value="F:ATP binding"/>
    <property type="evidence" value="ECO:0007669"/>
    <property type="project" value="UniProtKB-KW"/>
</dbReference>
<dbReference type="InterPro" id="IPR017871">
    <property type="entry name" value="ABC_transporter-like_CS"/>
</dbReference>
<dbReference type="EMBL" id="DTCX01000462">
    <property type="protein sequence ID" value="HGL50558.1"/>
    <property type="molecule type" value="Genomic_DNA"/>
</dbReference>
<accession>A0A7C6E0R8</accession>
<dbReference type="SUPFAM" id="SSF50331">
    <property type="entry name" value="MOP-like"/>
    <property type="match status" value="1"/>
</dbReference>
<dbReference type="GO" id="GO:0055052">
    <property type="term" value="C:ATP-binding cassette (ABC) transporter complex, substrate-binding subunit-containing"/>
    <property type="evidence" value="ECO:0007669"/>
    <property type="project" value="TreeGrafter"/>
</dbReference>
<dbReference type="InterPro" id="IPR015855">
    <property type="entry name" value="ABC_transpr_MalK-like"/>
</dbReference>
<dbReference type="PANTHER" id="PTHR43875">
    <property type="entry name" value="MALTODEXTRIN IMPORT ATP-BINDING PROTEIN MSMX"/>
    <property type="match status" value="1"/>
</dbReference>
<sequence>MAKVKLEHVWKRFGKVVAVKDFNLETEDGEFVVFVGPSGCGKTTTLRMIAGLEEISEGRIFIGDRLVNDVPPKDRDIAMVFQNYALYPHMNVYENMAFGLRLRRYPKDEIDRRVKEAARILKIEHLLNRKPRELSGGQRQRVAMGRAIVREPKVFLMDEPLSNLDAKLRVEMRAEIAKLQRRLGVTTIYVTHDQVEAMTLGHRIVVMKDGEIQQVDTPLNLYDFPANRFVAGFIGSPSMNFIRARVEAQGDKLYLTAPGFRVRANPVLAQAVRPYSGKEVWMGIRPEHLGLKGYTVIPEEENVLRGEVEVAEPLGAETEIHVSVDGTVLVAKVDGHAPVKPGDKVELLADTSRLHAFDVDTDATIGHAQEKVAVAR</sequence>
<dbReference type="Gene3D" id="2.40.50.140">
    <property type="entry name" value="Nucleic acid-binding proteins"/>
    <property type="match status" value="1"/>
</dbReference>
<gene>
    <name evidence="7" type="primary">ugpC</name>
    <name evidence="6" type="ORF">ENT80_05175</name>
    <name evidence="5" type="ORF">ENU54_08230</name>
    <name evidence="7" type="ORF">ENV26_00575</name>
</gene>
<dbReference type="InterPro" id="IPR005116">
    <property type="entry name" value="Transp-assoc_OB_typ1"/>
</dbReference>
<dbReference type="InterPro" id="IPR047641">
    <property type="entry name" value="ABC_transpr_MalK/UgpC-like"/>
</dbReference>
<dbReference type="NCBIfam" id="NF008653">
    <property type="entry name" value="PRK11650.1"/>
    <property type="match status" value="1"/>
</dbReference>
<organism evidence="7">
    <name type="scientific">Thermus tengchongensis</name>
    <dbReference type="NCBI Taxonomy" id="1214928"/>
    <lineage>
        <taxon>Bacteria</taxon>
        <taxon>Thermotogati</taxon>
        <taxon>Deinococcota</taxon>
        <taxon>Deinococci</taxon>
        <taxon>Thermales</taxon>
        <taxon>Thermaceae</taxon>
        <taxon>Thermus</taxon>
    </lineage>
</organism>
<evidence type="ECO:0000256" key="1">
    <source>
        <dbReference type="ARBA" id="ARBA00022448"/>
    </source>
</evidence>
<feature type="domain" description="ABC transporter" evidence="4">
    <location>
        <begin position="4"/>
        <end position="234"/>
    </location>
</feature>
<dbReference type="SMART" id="SM00382">
    <property type="entry name" value="AAA"/>
    <property type="match status" value="1"/>
</dbReference>
<dbReference type="GO" id="GO:0140359">
    <property type="term" value="F:ABC-type transporter activity"/>
    <property type="evidence" value="ECO:0007669"/>
    <property type="project" value="InterPro"/>
</dbReference>
<dbReference type="GO" id="GO:0016887">
    <property type="term" value="F:ATP hydrolysis activity"/>
    <property type="evidence" value="ECO:0007669"/>
    <property type="project" value="InterPro"/>
</dbReference>